<evidence type="ECO:0000256" key="2">
    <source>
        <dbReference type="ARBA" id="ARBA00023002"/>
    </source>
</evidence>
<reference evidence="4 5" key="1">
    <citation type="submission" date="2018-01" db="EMBL/GenBank/DDBJ databases">
        <title>Bacillales members from the olive rhizosphere are effective biological control agents against Verticillium dahliae.</title>
        <authorList>
            <person name="Gomez-Lama C."/>
            <person name="Legarda G."/>
            <person name="Ruano-Rosa D."/>
            <person name="Pizarro-Tobias P."/>
            <person name="Valverde-Corredor A."/>
            <person name="Niqui J.L."/>
            <person name="Trivino J.C."/>
            <person name="Roca A."/>
            <person name="Mercado-Blanco J."/>
        </authorList>
    </citation>
    <scope>NUCLEOTIDE SEQUENCE [LARGE SCALE GENOMIC DNA]</scope>
    <source>
        <strain evidence="4 5">PIC167</strain>
    </source>
</reference>
<proteinExistence type="inferred from homology"/>
<dbReference type="CDD" id="cd05355">
    <property type="entry name" value="SDR_c1"/>
    <property type="match status" value="1"/>
</dbReference>
<dbReference type="SUPFAM" id="SSF51735">
    <property type="entry name" value="NAD(P)-binding Rossmann-fold domains"/>
    <property type="match status" value="1"/>
</dbReference>
<evidence type="ECO:0000256" key="1">
    <source>
        <dbReference type="ARBA" id="ARBA00006484"/>
    </source>
</evidence>
<dbReference type="PANTHER" id="PTHR48107">
    <property type="entry name" value="NADPH-DEPENDENT ALDEHYDE REDUCTASE-LIKE PROTEIN, CHLOROPLASTIC-RELATED"/>
    <property type="match status" value="1"/>
</dbReference>
<dbReference type="AlphaFoldDB" id="A0A4U2PTW0"/>
<dbReference type="Gene3D" id="3.40.50.720">
    <property type="entry name" value="NAD(P)-binding Rossmann-like Domain"/>
    <property type="match status" value="1"/>
</dbReference>
<dbReference type="PRINTS" id="PR00081">
    <property type="entry name" value="GDHRDH"/>
</dbReference>
<protein>
    <submittedName>
        <fullName evidence="4">NAD(P)-dependent oxidoreductase</fullName>
    </submittedName>
</protein>
<comment type="similarity">
    <text evidence="1">Belongs to the short-chain dehydrogenases/reductases (SDR) family.</text>
</comment>
<comment type="caution">
    <text evidence="4">The sequence shown here is derived from an EMBL/GenBank/DDBJ whole genome shotgun (WGS) entry which is preliminary data.</text>
</comment>
<feature type="compositionally biased region" description="Low complexity" evidence="3">
    <location>
        <begin position="23"/>
        <end position="37"/>
    </location>
</feature>
<dbReference type="GO" id="GO:0016614">
    <property type="term" value="F:oxidoreductase activity, acting on CH-OH group of donors"/>
    <property type="evidence" value="ECO:0007669"/>
    <property type="project" value="UniProtKB-ARBA"/>
</dbReference>
<dbReference type="Proteomes" id="UP000308114">
    <property type="component" value="Unassembled WGS sequence"/>
</dbReference>
<dbReference type="InterPro" id="IPR002347">
    <property type="entry name" value="SDR_fam"/>
</dbReference>
<dbReference type="NCBIfam" id="NF005214">
    <property type="entry name" value="PRK06701.1"/>
    <property type="match status" value="1"/>
</dbReference>
<dbReference type="GO" id="GO:0008206">
    <property type="term" value="P:bile acid metabolic process"/>
    <property type="evidence" value="ECO:0007669"/>
    <property type="project" value="UniProtKB-ARBA"/>
</dbReference>
<dbReference type="PRINTS" id="PR00080">
    <property type="entry name" value="SDRFAMILY"/>
</dbReference>
<dbReference type="Pfam" id="PF13561">
    <property type="entry name" value="adh_short_C2"/>
    <property type="match status" value="1"/>
</dbReference>
<dbReference type="PROSITE" id="PS00061">
    <property type="entry name" value="ADH_SHORT"/>
    <property type="match status" value="1"/>
</dbReference>
<dbReference type="InterPro" id="IPR020904">
    <property type="entry name" value="Sc_DH/Rdtase_CS"/>
</dbReference>
<name>A0A4U2PTW0_9BACL</name>
<dbReference type="PANTHER" id="PTHR48107:SF16">
    <property type="entry name" value="NADPH-DEPENDENT ALDEHYDE REDUCTASE 1, CHLOROPLASTIC"/>
    <property type="match status" value="1"/>
</dbReference>
<dbReference type="EMBL" id="PNXQ01000014">
    <property type="protein sequence ID" value="TKH42835.1"/>
    <property type="molecule type" value="Genomic_DNA"/>
</dbReference>
<evidence type="ECO:0000256" key="3">
    <source>
        <dbReference type="SAM" id="MobiDB-lite"/>
    </source>
</evidence>
<accession>A0A4U2PTW0</accession>
<gene>
    <name evidence="4" type="ORF">C1I60_14920</name>
</gene>
<dbReference type="FunFam" id="3.40.50.720:FF:000084">
    <property type="entry name" value="Short-chain dehydrogenase reductase"/>
    <property type="match status" value="1"/>
</dbReference>
<dbReference type="InterPro" id="IPR036291">
    <property type="entry name" value="NAD(P)-bd_dom_sf"/>
</dbReference>
<evidence type="ECO:0000313" key="4">
    <source>
        <dbReference type="EMBL" id="TKH42835.1"/>
    </source>
</evidence>
<organism evidence="4 5">
    <name type="scientific">Paenibacillus terrae</name>
    <dbReference type="NCBI Taxonomy" id="159743"/>
    <lineage>
        <taxon>Bacteria</taxon>
        <taxon>Bacillati</taxon>
        <taxon>Bacillota</taxon>
        <taxon>Bacilli</taxon>
        <taxon>Bacillales</taxon>
        <taxon>Paenibacillaceae</taxon>
        <taxon>Paenibacillus</taxon>
    </lineage>
</organism>
<keyword evidence="2" id="KW-0560">Oxidoreductase</keyword>
<feature type="region of interest" description="Disordered" evidence="3">
    <location>
        <begin position="22"/>
        <end position="45"/>
    </location>
</feature>
<evidence type="ECO:0000313" key="5">
    <source>
        <dbReference type="Proteomes" id="UP000308114"/>
    </source>
</evidence>
<sequence>MQMLHPIKYLILKGACTMAKNNQTQQTLPPQHQEQQPGVESKMSPAPQFEKANYKAAGKLTGKVALISGGDSGIGRAVAVTYAKEGADVAIVYLNEHKDAEETKRQVEQEGRKCVLIPGDIGDDQFAKKAVQQTVNELGKLDIVVNNAAEQHPQQKLEDITKEQLERTFRTNIFGMFFLTQAALPHLKKGSAIVNTTSITAYAGNKTLIDYSSTKGAITSFTRSLSLNLVDQGIRVNAVAPGPVWTPLIPSTFDAKTVSEFGGAQPMKRPGQPEELAPAYVYLASDDSSYVSGQVIHINGGEVVNG</sequence>